<protein>
    <recommendedName>
        <fullName evidence="7">Peptidase A1 domain-containing protein</fullName>
    </recommendedName>
</protein>
<dbReference type="InterPro" id="IPR034163">
    <property type="entry name" value="Aspergillopepsin-like_cat_dom"/>
</dbReference>
<dbReference type="PANTHER" id="PTHR47966:SF1">
    <property type="entry name" value="ASPARTYL PROTEINASE"/>
    <property type="match status" value="1"/>
</dbReference>
<dbReference type="PRINTS" id="PR00792">
    <property type="entry name" value="PEPSIN"/>
</dbReference>
<feature type="domain" description="Peptidase A1" evidence="7">
    <location>
        <begin position="106"/>
        <end position="428"/>
    </location>
</feature>
<evidence type="ECO:0000259" key="7">
    <source>
        <dbReference type="PROSITE" id="PS51767"/>
    </source>
</evidence>
<keyword evidence="3 5" id="KW-0064">Aspartyl protease</keyword>
<gene>
    <name evidence="8" type="ORF">Q8F55_003382</name>
</gene>
<evidence type="ECO:0000313" key="8">
    <source>
        <dbReference type="EMBL" id="KAL1409399.1"/>
    </source>
</evidence>
<dbReference type="SUPFAM" id="SSF50630">
    <property type="entry name" value="Acid proteases"/>
    <property type="match status" value="1"/>
</dbReference>
<dbReference type="PANTHER" id="PTHR47966">
    <property type="entry name" value="BETA-SITE APP-CLEAVING ENZYME, ISOFORM A-RELATED"/>
    <property type="match status" value="1"/>
</dbReference>
<comment type="caution">
    <text evidence="8">The sequence shown here is derived from an EMBL/GenBank/DDBJ whole genome shotgun (WGS) entry which is preliminary data.</text>
</comment>
<keyword evidence="6" id="KW-0732">Signal</keyword>
<organism evidence="8 9">
    <name type="scientific">Vanrija albida</name>
    <dbReference type="NCBI Taxonomy" id="181172"/>
    <lineage>
        <taxon>Eukaryota</taxon>
        <taxon>Fungi</taxon>
        <taxon>Dikarya</taxon>
        <taxon>Basidiomycota</taxon>
        <taxon>Agaricomycotina</taxon>
        <taxon>Tremellomycetes</taxon>
        <taxon>Trichosporonales</taxon>
        <taxon>Trichosporonaceae</taxon>
        <taxon>Vanrija</taxon>
    </lineage>
</organism>
<keyword evidence="2 5" id="KW-0645">Protease</keyword>
<dbReference type="Pfam" id="PF00026">
    <property type="entry name" value="Asp"/>
    <property type="match status" value="1"/>
</dbReference>
<evidence type="ECO:0000256" key="6">
    <source>
        <dbReference type="SAM" id="SignalP"/>
    </source>
</evidence>
<proteinExistence type="inferred from homology"/>
<dbReference type="CDD" id="cd06097">
    <property type="entry name" value="Aspergillopepsin_like"/>
    <property type="match status" value="1"/>
</dbReference>
<dbReference type="Gene3D" id="2.40.70.10">
    <property type="entry name" value="Acid Proteases"/>
    <property type="match status" value="2"/>
</dbReference>
<dbReference type="PROSITE" id="PS51767">
    <property type="entry name" value="PEPTIDASE_A1"/>
    <property type="match status" value="1"/>
</dbReference>
<dbReference type="InterPro" id="IPR001969">
    <property type="entry name" value="Aspartic_peptidase_AS"/>
</dbReference>
<evidence type="ECO:0000313" key="9">
    <source>
        <dbReference type="Proteomes" id="UP001565368"/>
    </source>
</evidence>
<dbReference type="GeneID" id="95984425"/>
<feature type="chain" id="PRO_5046853902" description="Peptidase A1 domain-containing protein" evidence="6">
    <location>
        <begin position="29"/>
        <end position="442"/>
    </location>
</feature>
<evidence type="ECO:0000256" key="1">
    <source>
        <dbReference type="ARBA" id="ARBA00007447"/>
    </source>
</evidence>
<reference evidence="8 9" key="1">
    <citation type="submission" date="2023-08" db="EMBL/GenBank/DDBJ databases">
        <title>Annotated Genome Sequence of Vanrija albida AlHP1.</title>
        <authorList>
            <person name="Herzog R."/>
        </authorList>
    </citation>
    <scope>NUCLEOTIDE SEQUENCE [LARGE SCALE GENOMIC DNA]</scope>
    <source>
        <strain evidence="8 9">AlHP1</strain>
    </source>
</reference>
<evidence type="ECO:0000256" key="5">
    <source>
        <dbReference type="RuleBase" id="RU000454"/>
    </source>
</evidence>
<accession>A0ABR3Q3U9</accession>
<dbReference type="PROSITE" id="PS00141">
    <property type="entry name" value="ASP_PROTEASE"/>
    <property type="match status" value="1"/>
</dbReference>
<sequence>MSNSNTTTKTKLTVGFLVLAALAGVAVAAPADDFAAGRQLKRDLNLDKIPVINNPNHVPNFRAAVRQVELKYNVTVGSPAPRVPGESPANGGYLPLDPDSTWDIAYLAQVEIGTPPQTLTLNLDTGSSDLWVFSSDLSAADQANHDVFDYHKSTTWKPISGATFSVGYGDGSAASGGVGRDVVKLGGLTIPNQAVEIAQTQYKFAKGNNDGLVGLGYYTGRHGNKVSTGPEKTPVDNLIAQGTLPPGSQLFTSAFYSTRNPEKSFYTFGYIDEDLVAQSGQSLKWAPIDGSQGYWQFPSTTARVGGKAVTGIPSNQVAIADTGTSLALVHPAVAKALYAQIPDVVTDRDGFYHFPNSSISKLPKFEVAVGPNLWTIQPEDLAYLWDDADQLWVGGVQALNDGLSIFGDSFLKSVYAVWDRGNNRLGLVSKIQKTQNFDRNDQ</sequence>
<comment type="similarity">
    <text evidence="1 5">Belongs to the peptidase A1 family.</text>
</comment>
<evidence type="ECO:0000256" key="4">
    <source>
        <dbReference type="ARBA" id="ARBA00022801"/>
    </source>
</evidence>
<dbReference type="Proteomes" id="UP001565368">
    <property type="component" value="Unassembled WGS sequence"/>
</dbReference>
<name>A0ABR3Q3U9_9TREE</name>
<dbReference type="InterPro" id="IPR021109">
    <property type="entry name" value="Peptidase_aspartic_dom_sf"/>
</dbReference>
<evidence type="ECO:0000256" key="3">
    <source>
        <dbReference type="ARBA" id="ARBA00022750"/>
    </source>
</evidence>
<dbReference type="RefSeq" id="XP_069209343.1">
    <property type="nucleotide sequence ID" value="XM_069351925.1"/>
</dbReference>
<dbReference type="InterPro" id="IPR001461">
    <property type="entry name" value="Aspartic_peptidase_A1"/>
</dbReference>
<keyword evidence="4 5" id="KW-0378">Hydrolase</keyword>
<dbReference type="EMBL" id="JBBXJM010000003">
    <property type="protein sequence ID" value="KAL1409399.1"/>
    <property type="molecule type" value="Genomic_DNA"/>
</dbReference>
<feature type="signal peptide" evidence="6">
    <location>
        <begin position="1"/>
        <end position="28"/>
    </location>
</feature>
<evidence type="ECO:0000256" key="2">
    <source>
        <dbReference type="ARBA" id="ARBA00022670"/>
    </source>
</evidence>
<dbReference type="InterPro" id="IPR033121">
    <property type="entry name" value="PEPTIDASE_A1"/>
</dbReference>
<keyword evidence="9" id="KW-1185">Reference proteome</keyword>